<keyword evidence="3" id="KW-0808">Transferase</keyword>
<dbReference type="Proteomes" id="UP000494206">
    <property type="component" value="Unassembled WGS sequence"/>
</dbReference>
<evidence type="ECO:0000256" key="6">
    <source>
        <dbReference type="ARBA" id="ARBA00023136"/>
    </source>
</evidence>
<evidence type="ECO:0000256" key="5">
    <source>
        <dbReference type="ARBA" id="ARBA00022989"/>
    </source>
</evidence>
<feature type="transmembrane region" description="Helical" evidence="7">
    <location>
        <begin position="415"/>
        <end position="433"/>
    </location>
</feature>
<evidence type="ECO:0000259" key="8">
    <source>
        <dbReference type="PROSITE" id="PS50850"/>
    </source>
</evidence>
<protein>
    <recommendedName>
        <fullName evidence="8">Major facilitator superfamily (MFS) profile domain-containing protein</fullName>
    </recommendedName>
</protein>
<keyword evidence="2" id="KW-0328">Glycosyltransferase</keyword>
<accession>A0A8S1ED95</accession>
<dbReference type="InterPro" id="IPR036259">
    <property type="entry name" value="MFS_trans_sf"/>
</dbReference>
<evidence type="ECO:0000256" key="4">
    <source>
        <dbReference type="ARBA" id="ARBA00022692"/>
    </source>
</evidence>
<dbReference type="Pfam" id="PF01531">
    <property type="entry name" value="Glyco_transf_11"/>
    <property type="match status" value="1"/>
</dbReference>
<dbReference type="Pfam" id="PF00083">
    <property type="entry name" value="Sugar_tr"/>
    <property type="match status" value="1"/>
</dbReference>
<dbReference type="EMBL" id="CADEPM010000003">
    <property type="protein sequence ID" value="CAB3401639.1"/>
    <property type="molecule type" value="Genomic_DNA"/>
</dbReference>
<dbReference type="InterPro" id="IPR002516">
    <property type="entry name" value="Glyco_trans_11"/>
</dbReference>
<comment type="subcellular location">
    <subcellularLocation>
        <location evidence="1">Membrane</location>
        <topology evidence="1">Multi-pass membrane protein</topology>
    </subcellularLocation>
</comment>
<feature type="transmembrane region" description="Helical" evidence="7">
    <location>
        <begin position="580"/>
        <end position="600"/>
    </location>
</feature>
<dbReference type="PANTHER" id="PTHR22898:SF3">
    <property type="entry name" value="ALPHA-1,2-FUCOSYLTRANSFERASE-RELATED"/>
    <property type="match status" value="1"/>
</dbReference>
<evidence type="ECO:0000313" key="9">
    <source>
        <dbReference type="EMBL" id="CAB3401639.1"/>
    </source>
</evidence>
<evidence type="ECO:0000256" key="2">
    <source>
        <dbReference type="ARBA" id="ARBA00022676"/>
    </source>
</evidence>
<feature type="transmembrane region" description="Helical" evidence="7">
    <location>
        <begin position="648"/>
        <end position="667"/>
    </location>
</feature>
<keyword evidence="5 7" id="KW-1133">Transmembrane helix</keyword>
<feature type="transmembrane region" description="Helical" evidence="7">
    <location>
        <begin position="612"/>
        <end position="636"/>
    </location>
</feature>
<name>A0A8S1ED95_9PELO</name>
<feature type="transmembrane region" description="Helical" evidence="7">
    <location>
        <begin position="743"/>
        <end position="763"/>
    </location>
</feature>
<comment type="caution">
    <text evidence="9">The sequence shown here is derived from an EMBL/GenBank/DDBJ whole genome shotgun (WGS) entry which is preliminary data.</text>
</comment>
<evidence type="ECO:0000313" key="10">
    <source>
        <dbReference type="Proteomes" id="UP000494206"/>
    </source>
</evidence>
<dbReference type="PROSITE" id="PS50850">
    <property type="entry name" value="MFS"/>
    <property type="match status" value="1"/>
</dbReference>
<dbReference type="PANTHER" id="PTHR22898">
    <property type="entry name" value="UNCHARACTERIZED GLYCOSOL TRANSFERASE-RELATED"/>
    <property type="match status" value="1"/>
</dbReference>
<dbReference type="AlphaFoldDB" id="A0A8S1ED95"/>
<dbReference type="SUPFAM" id="SSF103473">
    <property type="entry name" value="MFS general substrate transporter"/>
    <property type="match status" value="1"/>
</dbReference>
<dbReference type="CDD" id="cd17317">
    <property type="entry name" value="MFS_SLC22"/>
    <property type="match status" value="1"/>
</dbReference>
<keyword evidence="10" id="KW-1185">Reference proteome</keyword>
<dbReference type="GO" id="GO:0022857">
    <property type="term" value="F:transmembrane transporter activity"/>
    <property type="evidence" value="ECO:0007669"/>
    <property type="project" value="InterPro"/>
</dbReference>
<feature type="transmembrane region" description="Helical" evidence="7">
    <location>
        <begin position="714"/>
        <end position="737"/>
    </location>
</feature>
<dbReference type="GO" id="GO:0016020">
    <property type="term" value="C:membrane"/>
    <property type="evidence" value="ECO:0007669"/>
    <property type="project" value="UniProtKB-SubCell"/>
</dbReference>
<dbReference type="GO" id="GO:0005975">
    <property type="term" value="P:carbohydrate metabolic process"/>
    <property type="evidence" value="ECO:0007669"/>
    <property type="project" value="InterPro"/>
</dbReference>
<keyword evidence="4 7" id="KW-0812">Transmembrane</keyword>
<evidence type="ECO:0000256" key="7">
    <source>
        <dbReference type="SAM" id="Phobius"/>
    </source>
</evidence>
<sequence>MSVTMKSSEEETKPLQFLTFNFGVGARLANHVFELASVYGIARELQRTPIFYIVERNYEDQLKQVEEAFPGLVSQYKIETGLVPNDAEKMDIGRNCCQYYDIGEFRGKSTRHLHLTGQFYQSFKYFEKYKDEILNFVAGPKQFKTLPMSSSSNFISCIHVRRADFVDNKHQATDLEFTRNAWKKIQHDVFAEGREYLTVVMGDDQKFENQVFPDGHISNSTKSAPLNTTIWISGNSPTDDLIYSRYNCDSLLITAPSSTFGWWLGYISKGQTVYYIDIQQTKDAVYVSGQMRVEDFYPPSWHKLSISFALFYCCQQIFSIFYNFTPELDCADKNFTFSKPKCELSKEEICSQLSSNCSQFVVGPSPFHSMVMDFGMFCGDAAYNAAWVATIQFIGVLVGTIVYGHLGDHFGRRPISLIGISIGVAFGAGSGFAPNWQVFAALRFVCGTSIACILVVFYAYILEFIRPEQRVFLRSFFNWGYARVVFTFVCWLCGYWRSAAIATSLLALPIIPIVILVLPESSRWYSIKGRHEEARSAERRIAFLSGIPIRKEDEEESDQKLDKLDDKVYTIRDLFTSRKIAYRTIVVGSLWFSTSLSAFGSDLNSGNLAGNFYLSQFVSGAVTAFAKIFVFLLDTFLPSFDRRRLHQLPQIAMLICYGSIMLLMLLPESDCSHQGARDLAIILINIVGVSFIEITWDACYLVAVECFPTRIRTIGIGTCSLLARTGALLAPQMAYLSDLFEPAPYAVVCTIGFLSLLISFIFLPNTKGVDLAELDKDEA</sequence>
<feature type="transmembrane region" description="Helical" evidence="7">
    <location>
        <begin position="471"/>
        <end position="489"/>
    </location>
</feature>
<feature type="transmembrane region" description="Helical" evidence="7">
    <location>
        <begin position="381"/>
        <end position="403"/>
    </location>
</feature>
<keyword evidence="6 7" id="KW-0472">Membrane</keyword>
<gene>
    <name evidence="9" type="ORF">CBOVIS_LOCUS4360</name>
</gene>
<organism evidence="9 10">
    <name type="scientific">Caenorhabditis bovis</name>
    <dbReference type="NCBI Taxonomy" id="2654633"/>
    <lineage>
        <taxon>Eukaryota</taxon>
        <taxon>Metazoa</taxon>
        <taxon>Ecdysozoa</taxon>
        <taxon>Nematoda</taxon>
        <taxon>Chromadorea</taxon>
        <taxon>Rhabditida</taxon>
        <taxon>Rhabditina</taxon>
        <taxon>Rhabditomorpha</taxon>
        <taxon>Rhabditoidea</taxon>
        <taxon>Rhabditidae</taxon>
        <taxon>Peloderinae</taxon>
        <taxon>Caenorhabditis</taxon>
    </lineage>
</organism>
<feature type="transmembrane region" description="Helical" evidence="7">
    <location>
        <begin position="679"/>
        <end position="702"/>
    </location>
</feature>
<feature type="domain" description="Major facilitator superfamily (MFS) profile" evidence="8">
    <location>
        <begin position="344"/>
        <end position="767"/>
    </location>
</feature>
<reference evidence="9 10" key="1">
    <citation type="submission" date="2020-04" db="EMBL/GenBank/DDBJ databases">
        <authorList>
            <person name="Laetsch R D."/>
            <person name="Stevens L."/>
            <person name="Kumar S."/>
            <person name="Blaxter L. M."/>
        </authorList>
    </citation>
    <scope>NUCLEOTIDE SEQUENCE [LARGE SCALE GENOMIC DNA]</scope>
</reference>
<dbReference type="CDD" id="cd11301">
    <property type="entry name" value="Fut1_Fut2_like"/>
    <property type="match status" value="1"/>
</dbReference>
<dbReference type="InterPro" id="IPR052501">
    <property type="entry name" value="Alpha-1-2_FucT"/>
</dbReference>
<dbReference type="InterPro" id="IPR005828">
    <property type="entry name" value="MFS_sugar_transport-like"/>
</dbReference>
<dbReference type="OrthoDB" id="3936150at2759"/>
<dbReference type="GO" id="GO:0008107">
    <property type="term" value="F:galactoside 2-alpha-L-fucosyltransferase activity"/>
    <property type="evidence" value="ECO:0007669"/>
    <property type="project" value="InterPro"/>
</dbReference>
<evidence type="ECO:0000256" key="3">
    <source>
        <dbReference type="ARBA" id="ARBA00022679"/>
    </source>
</evidence>
<proteinExistence type="predicted"/>
<evidence type="ECO:0000256" key="1">
    <source>
        <dbReference type="ARBA" id="ARBA00004141"/>
    </source>
</evidence>
<feature type="transmembrane region" description="Helical" evidence="7">
    <location>
        <begin position="495"/>
        <end position="518"/>
    </location>
</feature>
<dbReference type="InterPro" id="IPR020846">
    <property type="entry name" value="MFS_dom"/>
</dbReference>
<dbReference type="Gene3D" id="1.20.1250.20">
    <property type="entry name" value="MFS general substrate transporter like domains"/>
    <property type="match status" value="1"/>
</dbReference>
<feature type="transmembrane region" description="Helical" evidence="7">
    <location>
        <begin position="439"/>
        <end position="459"/>
    </location>
</feature>